<sequence length="157" mass="17315">MRKADREFTSINEIADVLRRCDTIRIGISDEAAPYIVPVSFGYEQTEGSIAVYFHGALEGRKAELLKKHPLVCVEADICHGFVENGHGGLTCDFESIIGYGSAELLSGEAKEHGLRLLLEHCGTPNYQCTPEVTAVTAVYRILLDSVCGKRRFTNHD</sequence>
<proteinExistence type="predicted"/>
<evidence type="ECO:0008006" key="2">
    <source>
        <dbReference type="Google" id="ProtNLM"/>
    </source>
</evidence>
<dbReference type="Pfam" id="PF12900">
    <property type="entry name" value="Pyridox_ox_2"/>
    <property type="match status" value="1"/>
</dbReference>
<name>A0A645J5Z3_9ZZZZ</name>
<evidence type="ECO:0000313" key="1">
    <source>
        <dbReference type="EMBL" id="MPN58807.1"/>
    </source>
</evidence>
<dbReference type="AlphaFoldDB" id="A0A645J5Z3"/>
<dbReference type="InterPro" id="IPR024747">
    <property type="entry name" value="Pyridox_Oxase-rel"/>
</dbReference>
<dbReference type="PANTHER" id="PTHR34071">
    <property type="entry name" value="5-NITROIMIDAZOLE ANTIBIOTICS RESISTANCE PROTEIN, NIMA-FAMILY-RELATED PROTEIN-RELATED"/>
    <property type="match status" value="1"/>
</dbReference>
<dbReference type="PANTHER" id="PTHR34071:SF2">
    <property type="entry name" value="FLAVIN-NUCLEOTIDE-BINDING PROTEIN"/>
    <property type="match status" value="1"/>
</dbReference>
<protein>
    <recommendedName>
        <fullName evidence="2">Pyridoxamine 5'-phosphate oxidase putative domain-containing protein</fullName>
    </recommendedName>
</protein>
<organism evidence="1">
    <name type="scientific">bioreactor metagenome</name>
    <dbReference type="NCBI Taxonomy" id="1076179"/>
    <lineage>
        <taxon>unclassified sequences</taxon>
        <taxon>metagenomes</taxon>
        <taxon>ecological metagenomes</taxon>
    </lineage>
</organism>
<dbReference type="EMBL" id="VSSQ01132020">
    <property type="protein sequence ID" value="MPN58807.1"/>
    <property type="molecule type" value="Genomic_DNA"/>
</dbReference>
<gene>
    <name evidence="1" type="ORF">SDC9_206522</name>
</gene>
<reference evidence="1" key="1">
    <citation type="submission" date="2019-08" db="EMBL/GenBank/DDBJ databases">
        <authorList>
            <person name="Kucharzyk K."/>
            <person name="Murdoch R.W."/>
            <person name="Higgins S."/>
            <person name="Loffler F."/>
        </authorList>
    </citation>
    <scope>NUCLEOTIDE SEQUENCE</scope>
</reference>
<comment type="caution">
    <text evidence="1">The sequence shown here is derived from an EMBL/GenBank/DDBJ whole genome shotgun (WGS) entry which is preliminary data.</text>
</comment>
<dbReference type="Gene3D" id="2.30.110.10">
    <property type="entry name" value="Electron Transport, Fmn-binding Protein, Chain A"/>
    <property type="match status" value="1"/>
</dbReference>
<dbReference type="SUPFAM" id="SSF50475">
    <property type="entry name" value="FMN-binding split barrel"/>
    <property type="match status" value="1"/>
</dbReference>
<dbReference type="InterPro" id="IPR012349">
    <property type="entry name" value="Split_barrel_FMN-bd"/>
</dbReference>
<accession>A0A645J5Z3</accession>